<dbReference type="Pfam" id="PF02826">
    <property type="entry name" value="2-Hacid_dh_C"/>
    <property type="match status" value="1"/>
</dbReference>
<dbReference type="Pfam" id="PF00389">
    <property type="entry name" value="2-Hacid_dh"/>
    <property type="match status" value="1"/>
</dbReference>
<sequence>MKKILVTMRVPKDTLEILSKNFELDYNDSLEFLPKDILKEKIKTADAALIPLSEKWDKEIIDCAKNLKIIANFGAGYDNIDISAAREKGIIVTNAPAKGSTNATAEIAMGLIVDIMRGITRGEEALRKGEFKGWKPTFGLGPVLYGKTLGIFGLGRIGKAVAIRAKAFGMNVIYNSRTKLEDALEKELGVKYVEFDELLKQSDVISLNPSYSKELHHLFNEDTFKKMKPTAYLVNTSRGPIIDEKALSKALEDKVVKGAAIDVYEFEPAVTESLLKLDNVVLSPHLGNASIEARDEMGMMAAKNIIAVLNGEEAPNKVN</sequence>
<keyword evidence="8" id="KW-1185">Reference proteome</keyword>
<dbReference type="PANTHER" id="PTHR42789:SF1">
    <property type="entry name" value="D-ISOMER SPECIFIC 2-HYDROXYACID DEHYDROGENASE FAMILY PROTEIN (AFU_ORTHOLOGUE AFUA_6G10090)"/>
    <property type="match status" value="1"/>
</dbReference>
<keyword evidence="2 4" id="KW-0560">Oxidoreductase</keyword>
<dbReference type="PROSITE" id="PS00671">
    <property type="entry name" value="D_2_HYDROXYACID_DH_3"/>
    <property type="match status" value="1"/>
</dbReference>
<feature type="domain" description="D-isomer specific 2-hydroxyacid dehydrogenase NAD-binding" evidence="6">
    <location>
        <begin position="109"/>
        <end position="287"/>
    </location>
</feature>
<comment type="similarity">
    <text evidence="1 4">Belongs to the D-isomer specific 2-hydroxyacid dehydrogenase family.</text>
</comment>
<evidence type="ECO:0000313" key="7">
    <source>
        <dbReference type="EMBL" id="PVY95239.1"/>
    </source>
</evidence>
<dbReference type="InterPro" id="IPR006139">
    <property type="entry name" value="D-isomer_2_OHA_DH_cat_dom"/>
</dbReference>
<evidence type="ECO:0000259" key="5">
    <source>
        <dbReference type="Pfam" id="PF00389"/>
    </source>
</evidence>
<dbReference type="Gene3D" id="3.40.50.720">
    <property type="entry name" value="NAD(P)-binding Rossmann-like Domain"/>
    <property type="match status" value="2"/>
</dbReference>
<dbReference type="InterPro" id="IPR029753">
    <property type="entry name" value="D-isomer_DH_CS"/>
</dbReference>
<dbReference type="SUPFAM" id="SSF51735">
    <property type="entry name" value="NAD(P)-binding Rossmann-fold domains"/>
    <property type="match status" value="1"/>
</dbReference>
<evidence type="ECO:0000259" key="6">
    <source>
        <dbReference type="Pfam" id="PF02826"/>
    </source>
</evidence>
<dbReference type="GO" id="GO:0051287">
    <property type="term" value="F:NAD binding"/>
    <property type="evidence" value="ECO:0007669"/>
    <property type="project" value="InterPro"/>
</dbReference>
<evidence type="ECO:0000256" key="1">
    <source>
        <dbReference type="ARBA" id="ARBA00005854"/>
    </source>
</evidence>
<accession>A0A2U1E6C4</accession>
<evidence type="ECO:0000256" key="4">
    <source>
        <dbReference type="RuleBase" id="RU003719"/>
    </source>
</evidence>
<reference evidence="7 8" key="1">
    <citation type="submission" date="2018-04" db="EMBL/GenBank/DDBJ databases">
        <title>Genomic Encyclopedia of Type Strains, Phase IV (KMG-IV): sequencing the most valuable type-strain genomes for metagenomic binning, comparative biology and taxonomic classification.</title>
        <authorList>
            <person name="Goeker M."/>
        </authorList>
    </citation>
    <scope>NUCLEOTIDE SEQUENCE [LARGE SCALE GENOMIC DNA]</scope>
    <source>
        <strain evidence="7 8">DSM 20705</strain>
    </source>
</reference>
<evidence type="ECO:0000256" key="3">
    <source>
        <dbReference type="ARBA" id="ARBA00023027"/>
    </source>
</evidence>
<dbReference type="AlphaFoldDB" id="A0A2U1E6C4"/>
<dbReference type="Proteomes" id="UP000245793">
    <property type="component" value="Unassembled WGS sequence"/>
</dbReference>
<dbReference type="PANTHER" id="PTHR42789">
    <property type="entry name" value="D-ISOMER SPECIFIC 2-HYDROXYACID DEHYDROGENASE FAMILY PROTEIN (AFU_ORTHOLOGUE AFUA_6G10090)"/>
    <property type="match status" value="1"/>
</dbReference>
<dbReference type="FunFam" id="3.40.50.720:FF:000203">
    <property type="entry name" value="D-3-phosphoglycerate dehydrogenase (SerA)"/>
    <property type="match status" value="1"/>
</dbReference>
<evidence type="ECO:0000313" key="8">
    <source>
        <dbReference type="Proteomes" id="UP000245793"/>
    </source>
</evidence>
<feature type="domain" description="D-isomer specific 2-hydroxyacid dehydrogenase catalytic" evidence="5">
    <location>
        <begin position="4"/>
        <end position="319"/>
    </location>
</feature>
<organism evidence="7 8">
    <name type="scientific">Ezakiella coagulans</name>
    <dbReference type="NCBI Taxonomy" id="46507"/>
    <lineage>
        <taxon>Bacteria</taxon>
        <taxon>Bacillati</taxon>
        <taxon>Bacillota</taxon>
        <taxon>Tissierellia</taxon>
        <taxon>Ezakiella</taxon>
    </lineage>
</organism>
<gene>
    <name evidence="7" type="ORF">C7381_102128</name>
</gene>
<dbReference type="GO" id="GO:0016616">
    <property type="term" value="F:oxidoreductase activity, acting on the CH-OH group of donors, NAD or NADP as acceptor"/>
    <property type="evidence" value="ECO:0007669"/>
    <property type="project" value="InterPro"/>
</dbReference>
<name>A0A2U1E6C4_9FIRM</name>
<dbReference type="InterPro" id="IPR050857">
    <property type="entry name" value="D-2-hydroxyacid_DH"/>
</dbReference>
<dbReference type="InterPro" id="IPR006140">
    <property type="entry name" value="D-isomer_DH_NAD-bd"/>
</dbReference>
<dbReference type="InterPro" id="IPR036291">
    <property type="entry name" value="NAD(P)-bd_dom_sf"/>
</dbReference>
<proteinExistence type="inferred from homology"/>
<protein>
    <submittedName>
        <fullName evidence="7">D-3-phosphoglycerate dehydrogenase</fullName>
    </submittedName>
</protein>
<comment type="caution">
    <text evidence="7">The sequence shown here is derived from an EMBL/GenBank/DDBJ whole genome shotgun (WGS) entry which is preliminary data.</text>
</comment>
<evidence type="ECO:0000256" key="2">
    <source>
        <dbReference type="ARBA" id="ARBA00023002"/>
    </source>
</evidence>
<keyword evidence="3" id="KW-0520">NAD</keyword>
<dbReference type="EMBL" id="QEKV01000002">
    <property type="protein sequence ID" value="PVY95239.1"/>
    <property type="molecule type" value="Genomic_DNA"/>
</dbReference>
<dbReference type="SUPFAM" id="SSF52283">
    <property type="entry name" value="Formate/glycerate dehydrogenase catalytic domain-like"/>
    <property type="match status" value="1"/>
</dbReference>